<proteinExistence type="predicted"/>
<sequence>MKLILKRLNREIEVTSLDSDSRHYVPGGRDQQASFALHAEDGAVLPNQLSTTLHSDPGQPVRLTVVFMVDGNKLAVEGDGM</sequence>
<evidence type="ECO:0000313" key="1">
    <source>
        <dbReference type="EMBL" id="NWL48397.1"/>
    </source>
</evidence>
<dbReference type="EMBL" id="QJRE01000114">
    <property type="protein sequence ID" value="NWL48397.1"/>
    <property type="molecule type" value="Genomic_DNA"/>
</dbReference>
<name>A0ABD6NBB3_9PSED</name>
<gene>
    <name evidence="1" type="ORF">DM819_21645</name>
</gene>
<comment type="caution">
    <text evidence="1">The sequence shown here is derived from an EMBL/GenBank/DDBJ whole genome shotgun (WGS) entry which is preliminary data.</text>
</comment>
<organism evidence="1 2">
    <name type="scientific">Pseudomonas hunanensis</name>
    <dbReference type="NCBI Taxonomy" id="1247546"/>
    <lineage>
        <taxon>Bacteria</taxon>
        <taxon>Pseudomonadati</taxon>
        <taxon>Pseudomonadota</taxon>
        <taxon>Gammaproteobacteria</taxon>
        <taxon>Pseudomonadales</taxon>
        <taxon>Pseudomonadaceae</taxon>
        <taxon>Pseudomonas</taxon>
    </lineage>
</organism>
<dbReference type="Proteomes" id="UP000704738">
    <property type="component" value="Unassembled WGS sequence"/>
</dbReference>
<reference evidence="1 2" key="1">
    <citation type="submission" date="2018-06" db="EMBL/GenBank/DDBJ databases">
        <title>Bacteria isolated from soil of Wuhan.</title>
        <authorList>
            <person name="Xiang W."/>
            <person name="Huang C."/>
        </authorList>
    </citation>
    <scope>NUCLEOTIDE SEQUENCE [LARGE SCALE GENOMIC DNA]</scope>
    <source>
        <strain evidence="2">xwS4</strain>
    </source>
</reference>
<accession>A0ABD6NBB3</accession>
<dbReference type="RefSeq" id="WP_179053295.1">
    <property type="nucleotide sequence ID" value="NZ_QJRE01000114.1"/>
</dbReference>
<dbReference type="AlphaFoldDB" id="A0ABD6NBB3"/>
<evidence type="ECO:0000313" key="2">
    <source>
        <dbReference type="Proteomes" id="UP000704738"/>
    </source>
</evidence>
<protein>
    <submittedName>
        <fullName evidence="1">Uncharacterized protein</fullName>
    </submittedName>
</protein>